<evidence type="ECO:0000313" key="3">
    <source>
        <dbReference type="EMBL" id="WOH06115.1"/>
    </source>
</evidence>
<proteinExistence type="predicted"/>
<reference evidence="3" key="2">
    <citation type="submission" date="2022-03" db="EMBL/GenBank/DDBJ databases">
        <title>Draft title - Genomic analysis of global carrot germplasm unveils the trajectory of domestication and the origin of high carotenoid orange carrot.</title>
        <authorList>
            <person name="Iorizzo M."/>
            <person name="Ellison S."/>
            <person name="Senalik D."/>
            <person name="Macko-Podgorni A."/>
            <person name="Grzebelus D."/>
            <person name="Bostan H."/>
            <person name="Rolling W."/>
            <person name="Curaba J."/>
            <person name="Simon P."/>
        </authorList>
    </citation>
    <scope>NUCLEOTIDE SEQUENCE</scope>
    <source>
        <tissue evidence="3">Leaf</tissue>
    </source>
</reference>
<dbReference type="Pfam" id="PF00194">
    <property type="entry name" value="Carb_anhydrase"/>
    <property type="match status" value="1"/>
</dbReference>
<evidence type="ECO:0000259" key="2">
    <source>
        <dbReference type="PROSITE" id="PS51144"/>
    </source>
</evidence>
<dbReference type="InterPro" id="IPR036398">
    <property type="entry name" value="CA_dom_sf"/>
</dbReference>
<name>A0AAF0XE30_DAUCS</name>
<dbReference type="GO" id="GO:0004089">
    <property type="term" value="F:carbonate dehydratase activity"/>
    <property type="evidence" value="ECO:0007669"/>
    <property type="project" value="InterPro"/>
</dbReference>
<evidence type="ECO:0000313" key="4">
    <source>
        <dbReference type="Proteomes" id="UP000077755"/>
    </source>
</evidence>
<feature type="signal peptide" evidence="1">
    <location>
        <begin position="1"/>
        <end position="24"/>
    </location>
</feature>
<dbReference type="AlphaFoldDB" id="A0AAF0XE30"/>
<dbReference type="InterPro" id="IPR001148">
    <property type="entry name" value="CA_dom"/>
</dbReference>
<dbReference type="GO" id="GO:0008270">
    <property type="term" value="F:zinc ion binding"/>
    <property type="evidence" value="ECO:0007669"/>
    <property type="project" value="InterPro"/>
</dbReference>
<dbReference type="EMBL" id="CP093348">
    <property type="protein sequence ID" value="WOH06115.1"/>
    <property type="molecule type" value="Genomic_DNA"/>
</dbReference>
<dbReference type="InterPro" id="IPR041891">
    <property type="entry name" value="Alpha_CA_prokaryot-like"/>
</dbReference>
<dbReference type="Gene3D" id="3.10.200.10">
    <property type="entry name" value="Alpha carbonic anhydrase"/>
    <property type="match status" value="1"/>
</dbReference>
<dbReference type="KEGG" id="dcr:108224432"/>
<sequence length="275" mass="30962">MKSFFIIGSILLLILHAPTTKAQAAEEADSPLCNEGTMQSPVDLTNVTVETVPDSEQVFTFYQPSNTTLLNRGHDIAVEWTGDAGSIEINGINYRLQQLHWHVPSEHTIDGKRYDLERHAVHVNLDTNETAVIGALYQIGEQDPFLSQLMTNLTYMVETSTNETDPGVIDPSDITSTDGFYRYIGSLTTPPCTEDIVWTVQSKIRSVSQQQVDLLLEAVHGNENARPLQPINGRDIYLYVPSKDTAWSIIFSPKRIDWNIIFSPLQYLQQKFFSE</sequence>
<evidence type="ECO:0000256" key="1">
    <source>
        <dbReference type="SAM" id="SignalP"/>
    </source>
</evidence>
<protein>
    <recommendedName>
        <fullName evidence="2">Alpha-carbonic anhydrase domain-containing protein</fullName>
    </recommendedName>
</protein>
<keyword evidence="1" id="KW-0732">Signal</keyword>
<dbReference type="Proteomes" id="UP000077755">
    <property type="component" value="Chromosome 6"/>
</dbReference>
<feature type="domain" description="Alpha-carbonic anhydrase" evidence="2">
    <location>
        <begin position="3"/>
        <end position="240"/>
    </location>
</feature>
<feature type="chain" id="PRO_5042011691" description="Alpha-carbonic anhydrase domain-containing protein" evidence="1">
    <location>
        <begin position="25"/>
        <end position="275"/>
    </location>
</feature>
<organism evidence="3 4">
    <name type="scientific">Daucus carota subsp. sativus</name>
    <name type="common">Carrot</name>
    <dbReference type="NCBI Taxonomy" id="79200"/>
    <lineage>
        <taxon>Eukaryota</taxon>
        <taxon>Viridiplantae</taxon>
        <taxon>Streptophyta</taxon>
        <taxon>Embryophyta</taxon>
        <taxon>Tracheophyta</taxon>
        <taxon>Spermatophyta</taxon>
        <taxon>Magnoliopsida</taxon>
        <taxon>eudicotyledons</taxon>
        <taxon>Gunneridae</taxon>
        <taxon>Pentapetalae</taxon>
        <taxon>asterids</taxon>
        <taxon>campanulids</taxon>
        <taxon>Apiales</taxon>
        <taxon>Apiaceae</taxon>
        <taxon>Apioideae</taxon>
        <taxon>Scandiceae</taxon>
        <taxon>Daucinae</taxon>
        <taxon>Daucus</taxon>
        <taxon>Daucus sect. Daucus</taxon>
    </lineage>
</organism>
<keyword evidence="4" id="KW-1185">Reference proteome</keyword>
<gene>
    <name evidence="3" type="ORF">DCAR_0625538</name>
</gene>
<dbReference type="SMART" id="SM01057">
    <property type="entry name" value="Carb_anhydrase"/>
    <property type="match status" value="1"/>
</dbReference>
<reference evidence="3" key="1">
    <citation type="journal article" date="2016" name="Nat. Genet.">
        <title>A high-quality carrot genome assembly provides new insights into carotenoid accumulation and asterid genome evolution.</title>
        <authorList>
            <person name="Iorizzo M."/>
            <person name="Ellison S."/>
            <person name="Senalik D."/>
            <person name="Zeng P."/>
            <person name="Satapoomin P."/>
            <person name="Huang J."/>
            <person name="Bowman M."/>
            <person name="Iovene M."/>
            <person name="Sanseverino W."/>
            <person name="Cavagnaro P."/>
            <person name="Yildiz M."/>
            <person name="Macko-Podgorni A."/>
            <person name="Moranska E."/>
            <person name="Grzebelus E."/>
            <person name="Grzebelus D."/>
            <person name="Ashrafi H."/>
            <person name="Zheng Z."/>
            <person name="Cheng S."/>
            <person name="Spooner D."/>
            <person name="Van Deynze A."/>
            <person name="Simon P."/>
        </authorList>
    </citation>
    <scope>NUCLEOTIDE SEQUENCE</scope>
    <source>
        <tissue evidence="3">Leaf</tissue>
    </source>
</reference>
<dbReference type="PANTHER" id="PTHR18952:SF208">
    <property type="entry name" value="CARBONIC ANHYDRASE XA-RELATED"/>
    <property type="match status" value="1"/>
</dbReference>
<dbReference type="InterPro" id="IPR023561">
    <property type="entry name" value="Carbonic_anhydrase_a-class"/>
</dbReference>
<dbReference type="SUPFAM" id="SSF51069">
    <property type="entry name" value="Carbonic anhydrase"/>
    <property type="match status" value="1"/>
</dbReference>
<dbReference type="PROSITE" id="PS51144">
    <property type="entry name" value="ALPHA_CA_2"/>
    <property type="match status" value="1"/>
</dbReference>
<dbReference type="CDD" id="cd03124">
    <property type="entry name" value="alpha_CA_prokaryotic_like"/>
    <property type="match status" value="1"/>
</dbReference>
<dbReference type="PANTHER" id="PTHR18952">
    <property type="entry name" value="CARBONIC ANHYDRASE"/>
    <property type="match status" value="1"/>
</dbReference>
<accession>A0AAF0XE30</accession>
<dbReference type="GO" id="GO:0006730">
    <property type="term" value="P:one-carbon metabolic process"/>
    <property type="evidence" value="ECO:0007669"/>
    <property type="project" value="TreeGrafter"/>
</dbReference>